<dbReference type="SUPFAM" id="SSF51011">
    <property type="entry name" value="Glycosyl hydrolase domain"/>
    <property type="match status" value="1"/>
</dbReference>
<dbReference type="Gene3D" id="3.90.400.10">
    <property type="entry name" value="Oligo-1,6-glucosidase, Domain 2"/>
    <property type="match status" value="1"/>
</dbReference>
<dbReference type="Gene3D" id="2.60.40.1180">
    <property type="entry name" value="Golgi alpha-mannosidase II"/>
    <property type="match status" value="1"/>
</dbReference>
<protein>
    <submittedName>
        <fullName evidence="2">Alpha amylase</fullName>
    </submittedName>
</protein>
<dbReference type="KEGG" id="cagg:HYG79_09200"/>
<evidence type="ECO:0000313" key="2">
    <source>
        <dbReference type="EMBL" id="QLG45515.1"/>
    </source>
</evidence>
<keyword evidence="3" id="KW-1185">Reference proteome</keyword>
<dbReference type="Proteomes" id="UP000509302">
    <property type="component" value="Chromosome"/>
</dbReference>
<dbReference type="CDD" id="cd11324">
    <property type="entry name" value="AmyAc_Amylosucrase"/>
    <property type="match status" value="1"/>
</dbReference>
<proteinExistence type="predicted"/>
<dbReference type="InterPro" id="IPR013780">
    <property type="entry name" value="Glyco_hydro_b"/>
</dbReference>
<dbReference type="Gene3D" id="1.10.1740.10">
    <property type="match status" value="1"/>
</dbReference>
<name>A0A7H9AQJ7_9FLAO</name>
<evidence type="ECO:0000313" key="3">
    <source>
        <dbReference type="Proteomes" id="UP000509302"/>
    </source>
</evidence>
<dbReference type="GO" id="GO:0047669">
    <property type="term" value="F:amylosucrase activity"/>
    <property type="evidence" value="ECO:0007669"/>
    <property type="project" value="InterPro"/>
</dbReference>
<accession>A0A7H9AQJ7</accession>
<dbReference type="InterPro" id="IPR017853">
    <property type="entry name" value="GH"/>
</dbReference>
<organism evidence="2 3">
    <name type="scientific">Costertonia aggregata</name>
    <dbReference type="NCBI Taxonomy" id="343403"/>
    <lineage>
        <taxon>Bacteria</taxon>
        <taxon>Pseudomonadati</taxon>
        <taxon>Bacteroidota</taxon>
        <taxon>Flavobacteriia</taxon>
        <taxon>Flavobacteriales</taxon>
        <taxon>Flavobacteriaceae</taxon>
        <taxon>Costertonia</taxon>
    </lineage>
</organism>
<feature type="domain" description="Glycosyl hydrolase family 13 catalytic" evidence="1">
    <location>
        <begin position="94"/>
        <end position="551"/>
    </location>
</feature>
<dbReference type="PANTHER" id="PTHR10357">
    <property type="entry name" value="ALPHA-AMYLASE FAMILY MEMBER"/>
    <property type="match status" value="1"/>
</dbReference>
<dbReference type="SMART" id="SM00642">
    <property type="entry name" value="Aamy"/>
    <property type="match status" value="1"/>
</dbReference>
<evidence type="ECO:0000259" key="1">
    <source>
        <dbReference type="SMART" id="SM00642"/>
    </source>
</evidence>
<dbReference type="InterPro" id="IPR006047">
    <property type="entry name" value="GH13_cat_dom"/>
</dbReference>
<dbReference type="AlphaFoldDB" id="A0A7H9AQJ7"/>
<dbReference type="PANTHER" id="PTHR10357:SF213">
    <property type="entry name" value="ALPHA AMYLASE CATALYTIC REGION"/>
    <property type="match status" value="1"/>
</dbReference>
<dbReference type="Gene3D" id="3.20.20.80">
    <property type="entry name" value="Glycosidases"/>
    <property type="match status" value="1"/>
</dbReference>
<dbReference type="InterPro" id="IPR045857">
    <property type="entry name" value="O16G_dom_2"/>
</dbReference>
<dbReference type="EMBL" id="CP058595">
    <property type="protein sequence ID" value="QLG45515.1"/>
    <property type="molecule type" value="Genomic_DNA"/>
</dbReference>
<dbReference type="GO" id="GO:0005975">
    <property type="term" value="P:carbohydrate metabolic process"/>
    <property type="evidence" value="ECO:0007669"/>
    <property type="project" value="InterPro"/>
</dbReference>
<dbReference type="SUPFAM" id="SSF51445">
    <property type="entry name" value="(Trans)glycosidases"/>
    <property type="match status" value="1"/>
</dbReference>
<gene>
    <name evidence="2" type="ORF">HYG79_09200</name>
</gene>
<dbReference type="Pfam" id="PF00128">
    <property type="entry name" value="Alpha-amylase"/>
    <property type="match status" value="1"/>
</dbReference>
<dbReference type="InterPro" id="IPR044077">
    <property type="entry name" value="Amylosucrase"/>
</dbReference>
<sequence length="644" mass="74546">MNQASLHHLLALKFDETKSPEDLFALRLATNLTLVKEGFFSLYQEERHKAYFTRLIDLLPRLFSDRPTELKFQDLVRVRQQGNWYQSEKMVGMQLYTNHFNKDLKGLRDKLPYFEELGVNFLHLMPITTRPKEENDGGYAVNSYHEIDKKFGTKNDLEKLTQELRSRKMFLMLDFVVNHTSNEYPWAKKAIAGSKKYRSYYFTYPDRDIPDAFEETLPEVFPQTSPGNFTYNKKMKRWVMTVFNDYQWDLNYSNPEVFLEMLTNLVKLINLGVDVVRFDALAFLWKKIRTTSQNLPEAHMLISLFRMCLQIIAPGTVLLAEAIVAPTEIIKYFGEESRKGNECEMAYNASLMALLWNSIATKKTNLLQKSLQEIPKKPDTATWINYIRCHDDIGLGFDDAHIYDIGWDAKEHRKFLLDYYCQVLPWSPAKGLVFMYNPKNGDGRITGSAASLLGLEKGIMENNEKLIKAAIDKIVMMHGIVFSYGGIPMIYAGDEIGMLNDYSFLEDPNKKHDSRWVNRPQQDWETIAALQGKKGHSSEIFFRLQKMIALRKKLSVFADSNNFVLHAAPNQHLLTFERNAIEDKSVLVLSNFDENPQTLSNDWLQSIGFFALEGVKDIISNKKIKTASKGITLQPYELLWLQKL</sequence>
<reference evidence="2 3" key="1">
    <citation type="journal article" date="2006" name="Int. J. Syst. Evol. Microbiol.">
        <title>Costertonia aggregata gen. nov., sp. nov., a mesophilic marine bacterium of the family Flavobacteriaceae, isolated from a mature biofilm.</title>
        <authorList>
            <person name="Kwon K.K."/>
            <person name="Lee Y.K."/>
            <person name="Lee H.K."/>
        </authorList>
    </citation>
    <scope>NUCLEOTIDE SEQUENCE [LARGE SCALE GENOMIC DNA]</scope>
    <source>
        <strain evidence="2 3">KCCM 42265</strain>
    </source>
</reference>